<dbReference type="InterPro" id="IPR019251">
    <property type="entry name" value="DUF2231_TM"/>
</dbReference>
<feature type="transmembrane region" description="Helical" evidence="1">
    <location>
        <begin position="76"/>
        <end position="96"/>
    </location>
</feature>
<name>A0A7G9QPK9_9GAMM</name>
<protein>
    <submittedName>
        <fullName evidence="3">DUF2231 domain-containing protein</fullName>
    </submittedName>
</protein>
<keyword evidence="1" id="KW-1133">Transmembrane helix</keyword>
<keyword evidence="1" id="KW-0812">Transmembrane</keyword>
<proteinExistence type="predicted"/>
<dbReference type="RefSeq" id="WP_187569050.1">
    <property type="nucleotide sequence ID" value="NZ_CP060711.1"/>
</dbReference>
<organism evidence="3 4">
    <name type="scientific">Thermomonas brevis</name>
    <dbReference type="NCBI Taxonomy" id="215691"/>
    <lineage>
        <taxon>Bacteria</taxon>
        <taxon>Pseudomonadati</taxon>
        <taxon>Pseudomonadota</taxon>
        <taxon>Gammaproteobacteria</taxon>
        <taxon>Lysobacterales</taxon>
        <taxon>Lysobacteraceae</taxon>
        <taxon>Thermomonas</taxon>
    </lineage>
</organism>
<reference evidence="3 4" key="1">
    <citation type="submission" date="2020-08" db="EMBL/GenBank/DDBJ databases">
        <title>Genome sequence of Thermomonas brevis KACC 16975T.</title>
        <authorList>
            <person name="Hyun D.-W."/>
            <person name="Bae J.-W."/>
        </authorList>
    </citation>
    <scope>NUCLEOTIDE SEQUENCE [LARGE SCALE GENOMIC DNA]</scope>
    <source>
        <strain evidence="3 4">KACC 16975</strain>
    </source>
</reference>
<dbReference type="Proteomes" id="UP000515977">
    <property type="component" value="Chromosome"/>
</dbReference>
<evidence type="ECO:0000313" key="4">
    <source>
        <dbReference type="Proteomes" id="UP000515977"/>
    </source>
</evidence>
<keyword evidence="4" id="KW-1185">Reference proteome</keyword>
<evidence type="ECO:0000259" key="2">
    <source>
        <dbReference type="Pfam" id="PF09990"/>
    </source>
</evidence>
<feature type="transmembrane region" description="Helical" evidence="1">
    <location>
        <begin position="102"/>
        <end position="124"/>
    </location>
</feature>
<dbReference type="KEGG" id="tbv:H9L17_08520"/>
<dbReference type="Pfam" id="PF09990">
    <property type="entry name" value="DUF2231"/>
    <property type="match status" value="1"/>
</dbReference>
<feature type="domain" description="DUF2231" evidence="2">
    <location>
        <begin position="2"/>
        <end position="140"/>
    </location>
</feature>
<gene>
    <name evidence="3" type="ORF">H9L17_08520</name>
</gene>
<feature type="transmembrane region" description="Helical" evidence="1">
    <location>
        <begin position="39"/>
        <end position="64"/>
    </location>
</feature>
<sequence>MKHPLHPALVHFPVACWSLGTLADATGAFHPDALLAQYAAVLLAIGCAAGLLAAVAGFVELLGLPPAHPAGRDATVHMALALTAWCLYAGSLGLRIDVDARLLLAPGAAALAASGLGFAVLLAAGWMGGKLVYGHGVGVAGRR</sequence>
<dbReference type="AlphaFoldDB" id="A0A7G9QPK9"/>
<accession>A0A7G9QPK9</accession>
<keyword evidence="1" id="KW-0472">Membrane</keyword>
<evidence type="ECO:0000313" key="3">
    <source>
        <dbReference type="EMBL" id="QNN45284.1"/>
    </source>
</evidence>
<evidence type="ECO:0000256" key="1">
    <source>
        <dbReference type="SAM" id="Phobius"/>
    </source>
</evidence>
<dbReference type="EMBL" id="CP060711">
    <property type="protein sequence ID" value="QNN45284.1"/>
    <property type="molecule type" value="Genomic_DNA"/>
</dbReference>